<reference evidence="1" key="1">
    <citation type="submission" date="2022-05" db="EMBL/GenBank/DDBJ databases">
        <title>Chromosome-level genome of Chaenocephalus aceratus.</title>
        <authorList>
            <person name="Park H."/>
        </authorList>
    </citation>
    <scope>NUCLEOTIDE SEQUENCE</scope>
    <source>
        <strain evidence="1">KU_202001</strain>
    </source>
</reference>
<organism evidence="1 2">
    <name type="scientific">Chaenocephalus aceratus</name>
    <name type="common">Blackfin icefish</name>
    <name type="synonym">Chaenichthys aceratus</name>
    <dbReference type="NCBI Taxonomy" id="36190"/>
    <lineage>
        <taxon>Eukaryota</taxon>
        <taxon>Metazoa</taxon>
        <taxon>Chordata</taxon>
        <taxon>Craniata</taxon>
        <taxon>Vertebrata</taxon>
        <taxon>Euteleostomi</taxon>
        <taxon>Actinopterygii</taxon>
        <taxon>Neopterygii</taxon>
        <taxon>Teleostei</taxon>
        <taxon>Neoteleostei</taxon>
        <taxon>Acanthomorphata</taxon>
        <taxon>Eupercaria</taxon>
        <taxon>Perciformes</taxon>
        <taxon>Notothenioidei</taxon>
        <taxon>Channichthyidae</taxon>
        <taxon>Chaenocephalus</taxon>
    </lineage>
</organism>
<comment type="caution">
    <text evidence="1">The sequence shown here is derived from an EMBL/GenBank/DDBJ whole genome shotgun (WGS) entry which is preliminary data.</text>
</comment>
<proteinExistence type="predicted"/>
<gene>
    <name evidence="1" type="ORF">KUCAC02_022809</name>
</gene>
<dbReference type="EMBL" id="CM043788">
    <property type="protein sequence ID" value="KAI4828732.1"/>
    <property type="molecule type" value="Genomic_DNA"/>
</dbReference>
<accession>A0ACB9XPM3</accession>
<keyword evidence="2" id="KW-1185">Reference proteome</keyword>
<evidence type="ECO:0000313" key="1">
    <source>
        <dbReference type="EMBL" id="KAI4828732.1"/>
    </source>
</evidence>
<evidence type="ECO:0000313" key="2">
    <source>
        <dbReference type="Proteomes" id="UP001057452"/>
    </source>
</evidence>
<protein>
    <submittedName>
        <fullName evidence="1">Uncharacterized protein</fullName>
    </submittedName>
</protein>
<name>A0ACB9XPM3_CHAAC</name>
<sequence length="380" mass="42405">MLLSLGMLMLSATQIYTIFTVQLFAFLNLLPVGADIAAYSFDNKTDNFDDLPARFGYRLPSDGLKGFLIGARPENACQPIEPPPRDNLTGAFIVLIKRFDCNFDIKVLNAQKAGYKAAIVHNVDSDDLISMGSNDLDVMKQIDIPSLFVSEVTANSLKDDFTYDKGGHMVLMPDFSLPLEYYLIPFLIIVGICLILIVVFMITKFVQDRHRARRSRLRKDQLKKLPIHKYKKGDNYDVCAICLDEYEEGDKLRVLPCSHAYHSKCVDPWLTKTKKTCPVCKQKVVPSQGDSDSDTEEGDSGLDENEEVSESTPLLRSLASTSAHSFGTMSGASRSEQDPESSDYDELDSSDSDDEVTVETVVVQMQQPCSEDHEQDLPQA</sequence>
<dbReference type="Proteomes" id="UP001057452">
    <property type="component" value="Chromosome 4"/>
</dbReference>